<dbReference type="Proteomes" id="UP000234752">
    <property type="component" value="Chromosome eg_1"/>
</dbReference>
<dbReference type="AlphaFoldDB" id="A0A2K9NE25"/>
<dbReference type="EMBL" id="CP025611">
    <property type="protein sequence ID" value="AUN30776.1"/>
    <property type="molecule type" value="Genomic_DNA"/>
</dbReference>
<evidence type="ECO:0000313" key="1">
    <source>
        <dbReference type="EMBL" id="AUN30776.1"/>
    </source>
</evidence>
<reference evidence="1 2" key="1">
    <citation type="submission" date="2017-12" db="EMBL/GenBank/DDBJ databases">
        <title>Genomes of bacteria within cyanobacterial aggregates.</title>
        <authorList>
            <person name="Cai H."/>
        </authorList>
    </citation>
    <scope>NUCLEOTIDE SEQUENCE [LARGE SCALE GENOMIC DNA]</scope>
    <source>
        <strain evidence="1 2">TH16</strain>
    </source>
</reference>
<name>A0A2K9NE25_9PROT</name>
<dbReference type="OrthoDB" id="8433167at2"/>
<keyword evidence="2" id="KW-1185">Reference proteome</keyword>
<gene>
    <name evidence="1" type="ORF">C0V82_11390</name>
</gene>
<accession>A0A2K9NE25</accession>
<protein>
    <submittedName>
        <fullName evidence="1">Uncharacterized protein</fullName>
    </submittedName>
</protein>
<dbReference type="RefSeq" id="WP_102112450.1">
    <property type="nucleotide sequence ID" value="NZ_BMGN01000008.1"/>
</dbReference>
<evidence type="ECO:0000313" key="2">
    <source>
        <dbReference type="Proteomes" id="UP000234752"/>
    </source>
</evidence>
<dbReference type="KEGG" id="ncb:C0V82_11390"/>
<organism evidence="1 2">
    <name type="scientific">Niveispirillum cyanobacteriorum</name>
    <dbReference type="NCBI Taxonomy" id="1612173"/>
    <lineage>
        <taxon>Bacteria</taxon>
        <taxon>Pseudomonadati</taxon>
        <taxon>Pseudomonadota</taxon>
        <taxon>Alphaproteobacteria</taxon>
        <taxon>Rhodospirillales</taxon>
        <taxon>Azospirillaceae</taxon>
        <taxon>Niveispirillum</taxon>
    </lineage>
</organism>
<proteinExistence type="predicted"/>
<sequence>MADTAQTDAPEQGEAEVIQFDDASRDSLHILPMAMLPLETPGLRRAKLIKNARLETVVEIFQDRSTGSGQISPDHLGSLFPSHSKTLRVDMVQISKLVRINSFDVYTLRKELRRVGIAVNDAKALQLSDAKRAELTGYMKDFTRPLLQQVYGSDERQITDVADILAMLANPDREEALANLRLLSEKLKVKLNEIPDFLEDYGDVFLSLAYFRSCLDGIVPEVQRFLKWAMEPKASELIARDRNIVKMLSDVQSKLTSITTSITGRFEAFDRRSKDFWNDISAESFRSVRHQIESHHVTIGGVLCGLAVKMALWKARFPQGGAGPNKRVEFIRSEILPGLDHILAIENAASGMK</sequence>